<dbReference type="PANTHER" id="PTHR34406">
    <property type="entry name" value="PROTEIN YCEI"/>
    <property type="match status" value="1"/>
</dbReference>
<proteinExistence type="predicted"/>
<reference evidence="3 4" key="1">
    <citation type="submission" date="2020-08" db="EMBL/GenBank/DDBJ databases">
        <title>Functional genomics of gut bacteria from endangered species of beetles.</title>
        <authorList>
            <person name="Carlos-Shanley C."/>
        </authorList>
    </citation>
    <scope>NUCLEOTIDE SEQUENCE [LARGE SCALE GENOMIC DNA]</scope>
    <source>
        <strain evidence="3 4">S00239</strain>
    </source>
</reference>
<dbReference type="InterPro" id="IPR007372">
    <property type="entry name" value="Lipid/polyisoprenoid-bd_YceI"/>
</dbReference>
<comment type="caution">
    <text evidence="3">The sequence shown here is derived from an EMBL/GenBank/DDBJ whole genome shotgun (WGS) entry which is preliminary data.</text>
</comment>
<feature type="chain" id="PRO_5032863157" evidence="1">
    <location>
        <begin position="20"/>
        <end position="189"/>
    </location>
</feature>
<feature type="domain" description="Lipid/polyisoprenoid-binding YceI-like" evidence="2">
    <location>
        <begin position="23"/>
        <end position="187"/>
    </location>
</feature>
<dbReference type="RefSeq" id="WP_184298029.1">
    <property type="nucleotide sequence ID" value="NZ_JACHLP010000003.1"/>
</dbReference>
<gene>
    <name evidence="3" type="ORF">HNP55_001596</name>
</gene>
<keyword evidence="1" id="KW-0732">Signal</keyword>
<dbReference type="PANTHER" id="PTHR34406:SF2">
    <property type="entry name" value="PERIPLASMIC PROTEIN"/>
    <property type="match status" value="1"/>
</dbReference>
<name>A0A840LCN0_9BURK</name>
<dbReference type="EMBL" id="JACHLP010000003">
    <property type="protein sequence ID" value="MBB4843077.1"/>
    <property type="molecule type" value="Genomic_DNA"/>
</dbReference>
<evidence type="ECO:0000313" key="4">
    <source>
        <dbReference type="Proteomes" id="UP000562027"/>
    </source>
</evidence>
<dbReference type="Proteomes" id="UP000562027">
    <property type="component" value="Unassembled WGS sequence"/>
</dbReference>
<dbReference type="SUPFAM" id="SSF101874">
    <property type="entry name" value="YceI-like"/>
    <property type="match status" value="1"/>
</dbReference>
<evidence type="ECO:0000256" key="1">
    <source>
        <dbReference type="SAM" id="SignalP"/>
    </source>
</evidence>
<dbReference type="SMART" id="SM00867">
    <property type="entry name" value="YceI"/>
    <property type="match status" value="1"/>
</dbReference>
<dbReference type="Pfam" id="PF04264">
    <property type="entry name" value="YceI"/>
    <property type="match status" value="1"/>
</dbReference>
<keyword evidence="4" id="KW-1185">Reference proteome</keyword>
<dbReference type="InterPro" id="IPR036761">
    <property type="entry name" value="TTHA0802/YceI-like_sf"/>
</dbReference>
<evidence type="ECO:0000313" key="3">
    <source>
        <dbReference type="EMBL" id="MBB4843077.1"/>
    </source>
</evidence>
<feature type="signal peptide" evidence="1">
    <location>
        <begin position="1"/>
        <end position="19"/>
    </location>
</feature>
<evidence type="ECO:0000259" key="2">
    <source>
        <dbReference type="SMART" id="SM00867"/>
    </source>
</evidence>
<sequence>MKKLLIVAAALAAASLAQAQTATYAIEPTHTFVTYEISHFGTSTNRGRFDKKEGTVQLDKAAKTGRVEVTFDIASVNTGVAPMNKHLLGDDFFAADKFPTAKFVGDKFVFNGDKVSEVQGQLTLKDKTAPATLKATNFNCYQSPMLKREVCGGDFEAVIDRTQWGIDYGLAWGFPKNVKLVIQVEAVKQ</sequence>
<protein>
    <submittedName>
        <fullName evidence="3">Polyisoprenoid-binding protein YceI</fullName>
    </submittedName>
</protein>
<dbReference type="AlphaFoldDB" id="A0A840LCN0"/>
<accession>A0A840LCN0</accession>
<organism evidence="3 4">
    <name type="scientific">Roseateles oligotrophus</name>
    <dbReference type="NCBI Taxonomy" id="1769250"/>
    <lineage>
        <taxon>Bacteria</taxon>
        <taxon>Pseudomonadati</taxon>
        <taxon>Pseudomonadota</taxon>
        <taxon>Betaproteobacteria</taxon>
        <taxon>Burkholderiales</taxon>
        <taxon>Sphaerotilaceae</taxon>
        <taxon>Roseateles</taxon>
    </lineage>
</organism>
<dbReference type="Gene3D" id="2.40.128.110">
    <property type="entry name" value="Lipid/polyisoprenoid-binding, YceI-like"/>
    <property type="match status" value="1"/>
</dbReference>